<dbReference type="PANTHER" id="PTHR45615:SF80">
    <property type="entry name" value="GRIP DOMAIN-CONTAINING PROTEIN"/>
    <property type="match status" value="1"/>
</dbReference>
<dbReference type="eggNOG" id="COG1196">
    <property type="taxonomic scope" value="Bacteria"/>
</dbReference>
<keyword evidence="3" id="KW-1185">Reference proteome</keyword>
<dbReference type="EMBL" id="CP002382">
    <property type="protein sequence ID" value="AEP09289.1"/>
    <property type="molecule type" value="Genomic_DNA"/>
</dbReference>
<dbReference type="OrthoDB" id="7297287at2"/>
<dbReference type="AlphaFoldDB" id="G2KLR0"/>
<dbReference type="STRING" id="856793.MICA_958"/>
<evidence type="ECO:0000313" key="2">
    <source>
        <dbReference type="EMBL" id="AEP09289.1"/>
    </source>
</evidence>
<dbReference type="PANTHER" id="PTHR45615">
    <property type="entry name" value="MYOSIN HEAVY CHAIN, NON-MUSCLE"/>
    <property type="match status" value="1"/>
</dbReference>
<dbReference type="Proteomes" id="UP000009286">
    <property type="component" value="Chromosome"/>
</dbReference>
<proteinExistence type="predicted"/>
<accession>G2KLR0</accession>
<dbReference type="KEGG" id="mai:MICA_958"/>
<evidence type="ECO:0000256" key="1">
    <source>
        <dbReference type="SAM" id="Coils"/>
    </source>
</evidence>
<sequence length="1043" mass="111623">MAFGAAAFAGDREWTVTRVASNSAAGADAHCALVRNFDSGVKLTIARNAADETTVALDFGKDDAVVKGIAVDVRMKTALDQDRKFEIVPTSGRGITVNMGRDDAFMNALEASGQMAIAFADKKLVFAESSMKSGIADLYACVGGGVEPASGGNDSGSLDDVPAMPKMAVTAVQVEADAADILSAPEKPVMRDLTEVPVKPSSGDSLLRKMQVDEAVREAPAKAVEKVKETAKAATPKPAPAPAPAPALMASSSVNTDLDNLREENTRLRNALERERREFENRFQQQSSSSATVSEMSEKLRLLEMENSDLKSRMSQLGQQAKAAPAVCETSKDDAAALSALSVEVENLRAENAKIKSDMTALSQAKTAGDIASAELEKLRTENNQIKAEMATLAQVKTTADTASAELAKLRTENTQIKAEMATLAQAKTAGEAANAELTRLKAENAQIKAEMATLSQAKTAGEAANAELTRLRTENTQMKAELASLQNAKVETGNAVAEAQSKAGDLATRLKTVEAERDTLKQQVVALEAKVAETATAAKTENTSQLQALETRLKDMTAERDRLTAELQTVKTAKTQMDESTVPAQTELVQVKELLKKATDENMTLRQQVAALEAKSTAPSEELKTNMATVTQLRAAEAELAVIRAERDRLSEQLRVAKSAGGKETVIASANWDLEQATTRFNEAERETRRLGALLDEERAKCGREKKELEYMLFDPKIAEKEQTARLVRLEEELALTKQKLAGGGDDGKDQRIAQLEQQLATERARVDQEVQRRVADLERSYAQRGSIQAADGDDRGLIDALKAEVASLNTQLSNLHSEKSSMASQLAQANSTLNNRTAETVSKPAVQVSYDRFAAIEDKPRTQPVAYQAPAPVQKSEIAPALAVVQGGLVSGNRLEQVLRGSGITLSQNVQPIAAATNAGQVAYRWEAGAGVFGSAEQKILRSPADFDTNVQEYLKRTESRCKGQFAAVPAAEGTVQGGSVSTYEIACVDDSGAGASASLLFAIQDSMFTAIAHEAAPESMDMAMDVRDRLVSGLKTQSLK</sequence>
<organism evidence="2 3">
    <name type="scientific">Micavibrio aeruginosavorus (strain ARL-13)</name>
    <dbReference type="NCBI Taxonomy" id="856793"/>
    <lineage>
        <taxon>Bacteria</taxon>
        <taxon>Pseudomonadati</taxon>
        <taxon>Bdellovibrionota</taxon>
        <taxon>Bdellovibrionia</taxon>
        <taxon>Bdellovibrionales</taxon>
        <taxon>Pseudobdellovibrionaceae</taxon>
        <taxon>Micavibrio</taxon>
    </lineage>
</organism>
<name>G2KLR0_MICAA</name>
<evidence type="ECO:0000313" key="3">
    <source>
        <dbReference type="Proteomes" id="UP000009286"/>
    </source>
</evidence>
<feature type="coiled-coil region" evidence="1">
    <location>
        <begin position="251"/>
        <end position="774"/>
    </location>
</feature>
<keyword evidence="1" id="KW-0175">Coiled coil</keyword>
<gene>
    <name evidence="2" type="ordered locus">MICA_958</name>
</gene>
<dbReference type="HOGENOM" id="CLU_290992_0_0_5"/>
<reference evidence="2 3" key="1">
    <citation type="journal article" date="2011" name="BMC Genomics">
        <title>Genomic insights into an obligate epibiotic bacterial predator: Micavibrio aeruginosavorus ARL-13.</title>
        <authorList>
            <person name="Wang Z."/>
            <person name="Kadouri D."/>
            <person name="Wu M."/>
        </authorList>
    </citation>
    <scope>NUCLEOTIDE SEQUENCE [LARGE SCALE GENOMIC DNA]</scope>
    <source>
        <strain evidence="2 3">ARL-13</strain>
    </source>
</reference>
<protein>
    <submittedName>
        <fullName evidence="2">M repeat family protein</fullName>
    </submittedName>
</protein>